<dbReference type="Gene3D" id="1.10.510.10">
    <property type="entry name" value="Transferase(Phosphotransferase) domain 1"/>
    <property type="match status" value="2"/>
</dbReference>
<keyword evidence="10" id="KW-1185">Reference proteome</keyword>
<proteinExistence type="predicted"/>
<dbReference type="RefSeq" id="XP_012934780.1">
    <property type="nucleotide sequence ID" value="XM_013079326.2"/>
</dbReference>
<protein>
    <recommendedName>
        <fullName evidence="1">non-specific serine/threonine protein kinase</fullName>
        <ecNumber evidence="1">2.7.11.1</ecNumber>
    </recommendedName>
</protein>
<dbReference type="GO" id="GO:0016301">
    <property type="term" value="F:kinase activity"/>
    <property type="evidence" value="ECO:0007669"/>
    <property type="project" value="UniProtKB-KW"/>
</dbReference>
<evidence type="ECO:0000313" key="10">
    <source>
        <dbReference type="Proteomes" id="UP000694888"/>
    </source>
</evidence>
<evidence type="ECO:0000256" key="2">
    <source>
        <dbReference type="ARBA" id="ARBA00022527"/>
    </source>
</evidence>
<feature type="domain" description="Protein kinase" evidence="9">
    <location>
        <begin position="80"/>
        <end position="499"/>
    </location>
</feature>
<evidence type="ECO:0000256" key="7">
    <source>
        <dbReference type="PROSITE-ProRule" id="PRU10141"/>
    </source>
</evidence>
<dbReference type="GO" id="GO:0051301">
    <property type="term" value="P:cell division"/>
    <property type="evidence" value="ECO:0007669"/>
    <property type="project" value="UniProtKB-KW"/>
</dbReference>
<dbReference type="InterPro" id="IPR000719">
    <property type="entry name" value="Prot_kinase_dom"/>
</dbReference>
<dbReference type="CDD" id="cd14019">
    <property type="entry name" value="STKc_Cdc7"/>
    <property type="match status" value="1"/>
</dbReference>
<dbReference type="PROSITE" id="PS00108">
    <property type="entry name" value="PROTEIN_KINASE_ST"/>
    <property type="match status" value="1"/>
</dbReference>
<dbReference type="Proteomes" id="UP000694888">
    <property type="component" value="Unplaced"/>
</dbReference>
<dbReference type="PROSITE" id="PS50011">
    <property type="entry name" value="PROTEIN_KINASE_DOM"/>
    <property type="match status" value="1"/>
</dbReference>
<dbReference type="PANTHER" id="PTHR44167">
    <property type="entry name" value="OVARIAN-SPECIFIC SERINE/THREONINE-PROTEIN KINASE LOK-RELATED"/>
    <property type="match status" value="1"/>
</dbReference>
<evidence type="ECO:0000256" key="8">
    <source>
        <dbReference type="SAM" id="MobiDB-lite"/>
    </source>
</evidence>
<organism evidence="10 11">
    <name type="scientific">Aplysia californica</name>
    <name type="common">California sea hare</name>
    <dbReference type="NCBI Taxonomy" id="6500"/>
    <lineage>
        <taxon>Eukaryota</taxon>
        <taxon>Metazoa</taxon>
        <taxon>Spiralia</taxon>
        <taxon>Lophotrochozoa</taxon>
        <taxon>Mollusca</taxon>
        <taxon>Gastropoda</taxon>
        <taxon>Heterobranchia</taxon>
        <taxon>Euthyneura</taxon>
        <taxon>Tectipleura</taxon>
        <taxon>Aplysiida</taxon>
        <taxon>Aplysioidea</taxon>
        <taxon>Aplysiidae</taxon>
        <taxon>Aplysia</taxon>
    </lineage>
</organism>
<dbReference type="InterPro" id="IPR011009">
    <property type="entry name" value="Kinase-like_dom_sf"/>
</dbReference>
<accession>A0ABM0ZUL3</accession>
<keyword evidence="3" id="KW-0808">Transferase</keyword>
<evidence type="ECO:0000256" key="4">
    <source>
        <dbReference type="ARBA" id="ARBA00022741"/>
    </source>
</evidence>
<dbReference type="PANTHER" id="PTHR44167:SF23">
    <property type="entry name" value="CDC7 KINASE, ISOFORM A-RELATED"/>
    <property type="match status" value="1"/>
</dbReference>
<feature type="compositionally biased region" description="Basic and acidic residues" evidence="8">
    <location>
        <begin position="28"/>
        <end position="43"/>
    </location>
</feature>
<keyword evidence="5 11" id="KW-0418">Kinase</keyword>
<keyword evidence="2" id="KW-0723">Serine/threonine-protein kinase</keyword>
<dbReference type="EC" id="2.7.11.1" evidence="1"/>
<dbReference type="SUPFAM" id="SSF56112">
    <property type="entry name" value="Protein kinase-like (PK-like)"/>
    <property type="match status" value="1"/>
</dbReference>
<keyword evidence="11" id="KW-0131">Cell cycle</keyword>
<evidence type="ECO:0000256" key="1">
    <source>
        <dbReference type="ARBA" id="ARBA00012513"/>
    </source>
</evidence>
<evidence type="ECO:0000256" key="6">
    <source>
        <dbReference type="ARBA" id="ARBA00022840"/>
    </source>
</evidence>
<evidence type="ECO:0000313" key="11">
    <source>
        <dbReference type="RefSeq" id="XP_012934780.1"/>
    </source>
</evidence>
<feature type="region of interest" description="Disordered" evidence="8">
    <location>
        <begin position="14"/>
        <end position="58"/>
    </location>
</feature>
<dbReference type="SMART" id="SM00220">
    <property type="entry name" value="S_TKc"/>
    <property type="match status" value="1"/>
</dbReference>
<name>A0ABM0ZUL3_APLCA</name>
<keyword evidence="4 7" id="KW-0547">Nucleotide-binding</keyword>
<gene>
    <name evidence="11" type="primary">LOC101855929</name>
</gene>
<dbReference type="InterPro" id="IPR008271">
    <property type="entry name" value="Ser/Thr_kinase_AS"/>
</dbReference>
<dbReference type="GeneID" id="101855929"/>
<evidence type="ECO:0000259" key="9">
    <source>
        <dbReference type="PROSITE" id="PS50011"/>
    </source>
</evidence>
<reference evidence="11" key="1">
    <citation type="submission" date="2025-08" db="UniProtKB">
        <authorList>
            <consortium name="RefSeq"/>
        </authorList>
    </citation>
    <scope>IDENTIFICATION</scope>
</reference>
<sequence>MKNNNVNTAVLLCNSDKGMEEEVNADDTQDRRGKGDIAERLPTVDESPSGASAMLPPLPSDLDDEINDLYRLVPEVGNHFTILNKIGEGAFSTVYKARLKHYPEIQEMFALKHIVPTSHPSRIENELRCLLKIGGQDNVMGVKLCLRNKDHVIVVMPLFSHDKFQDILPVVTVSEVREYMRNLMTALRRVHEFNVIHRDIKPSNFLYNRQKKEYALVDFGLASGTMLTTPKDEEGCEWQKLEQTTTSAAAAKGIKPADTPCTRGKGRQAKDDRSPLSPSKKAAGERNKSNIVSTVKSGLQLQKAGPSWQKGPMHKPSFPPLVPNGLCDCYGKPVICQLCVGRNNQLAPRAGTAGFRAPEVLMKSPDQSTAVDIWSAGVIFLSILSGRYPFFRAQDDMGYLAQIVSLLGTEACVQAASSFGKLLTLSEQTPTVDLRSACLKLRGVQTSSRAASSGSHVTSEVRDSWAVISDTPFDLLEKMLDPNPSSRISAKDALQHPFFAEEDEGSSS</sequence>
<dbReference type="Gene3D" id="3.30.200.20">
    <property type="entry name" value="Phosphorylase Kinase, domain 1"/>
    <property type="match status" value="1"/>
</dbReference>
<keyword evidence="11" id="KW-0132">Cell division</keyword>
<dbReference type="PROSITE" id="PS00107">
    <property type="entry name" value="PROTEIN_KINASE_ATP"/>
    <property type="match status" value="1"/>
</dbReference>
<feature type="binding site" evidence="7">
    <location>
        <position position="112"/>
    </location>
    <ligand>
        <name>ATP</name>
        <dbReference type="ChEBI" id="CHEBI:30616"/>
    </ligand>
</feature>
<dbReference type="Pfam" id="PF00069">
    <property type="entry name" value="Pkinase"/>
    <property type="match status" value="2"/>
</dbReference>
<evidence type="ECO:0000256" key="3">
    <source>
        <dbReference type="ARBA" id="ARBA00022679"/>
    </source>
</evidence>
<keyword evidence="6 7" id="KW-0067">ATP-binding</keyword>
<evidence type="ECO:0000256" key="5">
    <source>
        <dbReference type="ARBA" id="ARBA00022777"/>
    </source>
</evidence>
<feature type="region of interest" description="Disordered" evidence="8">
    <location>
        <begin position="247"/>
        <end position="289"/>
    </location>
</feature>
<dbReference type="InterPro" id="IPR017441">
    <property type="entry name" value="Protein_kinase_ATP_BS"/>
</dbReference>